<dbReference type="WBParaSite" id="HCON_00135711-00001">
    <property type="protein sequence ID" value="HCON_00135711-00001"/>
    <property type="gene ID" value="HCON_00135711"/>
</dbReference>
<organism evidence="3 4">
    <name type="scientific">Haemonchus contortus</name>
    <name type="common">Barber pole worm</name>
    <dbReference type="NCBI Taxonomy" id="6289"/>
    <lineage>
        <taxon>Eukaryota</taxon>
        <taxon>Metazoa</taxon>
        <taxon>Ecdysozoa</taxon>
        <taxon>Nematoda</taxon>
        <taxon>Chromadorea</taxon>
        <taxon>Rhabditida</taxon>
        <taxon>Rhabditina</taxon>
        <taxon>Rhabditomorpha</taxon>
        <taxon>Strongyloidea</taxon>
        <taxon>Trichostrongylidae</taxon>
        <taxon>Haemonchus</taxon>
    </lineage>
</organism>
<feature type="compositionally biased region" description="Basic residues" evidence="1">
    <location>
        <begin position="237"/>
        <end position="257"/>
    </location>
</feature>
<dbReference type="AlphaFoldDB" id="A0A7I4YS47"/>
<feature type="region of interest" description="Disordered" evidence="1">
    <location>
        <begin position="333"/>
        <end position="356"/>
    </location>
</feature>
<evidence type="ECO:0000313" key="4">
    <source>
        <dbReference type="WBParaSite" id="HCON_00135711-00001"/>
    </source>
</evidence>
<dbReference type="Proteomes" id="UP000025227">
    <property type="component" value="Unplaced"/>
</dbReference>
<reference evidence="4" key="1">
    <citation type="submission" date="2020-12" db="UniProtKB">
        <authorList>
            <consortium name="WormBaseParasite"/>
        </authorList>
    </citation>
    <scope>IDENTIFICATION</scope>
    <source>
        <strain evidence="4">MHco3</strain>
    </source>
</reference>
<feature type="compositionally biased region" description="Low complexity" evidence="1">
    <location>
        <begin position="259"/>
        <end position="268"/>
    </location>
</feature>
<accession>A0A7I4YS47</accession>
<feature type="compositionally biased region" description="Low complexity" evidence="1">
    <location>
        <begin position="159"/>
        <end position="177"/>
    </location>
</feature>
<keyword evidence="2" id="KW-1133">Transmembrane helix</keyword>
<keyword evidence="2" id="KW-0472">Membrane</keyword>
<feature type="region of interest" description="Disordered" evidence="1">
    <location>
        <begin position="151"/>
        <end position="219"/>
    </location>
</feature>
<feature type="transmembrane region" description="Helical" evidence="2">
    <location>
        <begin position="290"/>
        <end position="313"/>
    </location>
</feature>
<keyword evidence="3" id="KW-1185">Reference proteome</keyword>
<evidence type="ECO:0000256" key="2">
    <source>
        <dbReference type="SAM" id="Phobius"/>
    </source>
</evidence>
<proteinExistence type="predicted"/>
<keyword evidence="2" id="KW-0812">Transmembrane</keyword>
<feature type="compositionally biased region" description="Low complexity" evidence="1">
    <location>
        <begin position="186"/>
        <end position="203"/>
    </location>
</feature>
<name>A0A7I4YS47_HAECO</name>
<evidence type="ECO:0000256" key="1">
    <source>
        <dbReference type="SAM" id="MobiDB-lite"/>
    </source>
</evidence>
<feature type="compositionally biased region" description="Low complexity" evidence="1">
    <location>
        <begin position="337"/>
        <end position="356"/>
    </location>
</feature>
<evidence type="ECO:0000313" key="3">
    <source>
        <dbReference type="Proteomes" id="UP000025227"/>
    </source>
</evidence>
<protein>
    <submittedName>
        <fullName evidence="4">Uncharacterized protein</fullName>
    </submittedName>
</protein>
<feature type="region of interest" description="Disordered" evidence="1">
    <location>
        <begin position="234"/>
        <end position="268"/>
    </location>
</feature>
<sequence length="356" mass="39203">MVREVIKNTVKFNFAETIVLMFASLTLLENAGADKCLEFPDNESASYFGPDYGCVIKFETREGSCSMKIRIAKTYSDYEYLLPPGVNTKDGYSFGFSSEEGNGTGVIYCKHSGCIKQLLKVDLFEEEDLRKCFQSSLSSYLYKYFPGNDKATTSQQDQTTESKVPTTESEVTVTETKGSIAEPGSVTEPEGPLTEPEGPVTEPKGPVTEPEGPVTESEGPITEYTTSFYYIETSTTRRSRKGKTKGSTKGTKKKRKTTTTEPGATSTTSKTGDILETWMFVGSFQDEPGILYYVVSGLLAAFLGVQTWFYCYLTHVRKEYVLLLRSALEDGDVEENTTTSVGTTSTTRTSTEKTGA</sequence>